<gene>
    <name evidence="2" type="ORF">HJ583_008225</name>
</gene>
<feature type="domain" description="Peptidase C45 hydrolase" evidence="1">
    <location>
        <begin position="167"/>
        <end position="310"/>
    </location>
</feature>
<keyword evidence="3" id="KW-1185">Reference proteome</keyword>
<dbReference type="Proteomes" id="UP000778523">
    <property type="component" value="Unassembled WGS sequence"/>
</dbReference>
<dbReference type="Gene3D" id="3.60.60.10">
    <property type="entry name" value="Penicillin V Acylase, Chain A"/>
    <property type="match status" value="1"/>
</dbReference>
<proteinExistence type="predicted"/>
<organism evidence="2 3">
    <name type="scientific">Uliginosibacterium aquaticum</name>
    <dbReference type="NCBI Taxonomy" id="2731212"/>
    <lineage>
        <taxon>Bacteria</taxon>
        <taxon>Pseudomonadati</taxon>
        <taxon>Pseudomonadota</taxon>
        <taxon>Betaproteobacteria</taxon>
        <taxon>Rhodocyclales</taxon>
        <taxon>Zoogloeaceae</taxon>
        <taxon>Uliginosibacterium</taxon>
    </lineage>
</organism>
<name>A0ABX2IEK6_9RHOO</name>
<evidence type="ECO:0000313" key="3">
    <source>
        <dbReference type="Proteomes" id="UP000778523"/>
    </source>
</evidence>
<dbReference type="RefSeq" id="WP_170021495.1">
    <property type="nucleotide sequence ID" value="NZ_JABCSC020000002.1"/>
</dbReference>
<evidence type="ECO:0000313" key="2">
    <source>
        <dbReference type="EMBL" id="NSL55008.1"/>
    </source>
</evidence>
<dbReference type="InterPro" id="IPR005079">
    <property type="entry name" value="Peptidase_C45_hydrolase"/>
</dbReference>
<accession>A0ABX2IEK6</accession>
<evidence type="ECO:0000259" key="1">
    <source>
        <dbReference type="Pfam" id="PF03417"/>
    </source>
</evidence>
<comment type="caution">
    <text evidence="2">The sequence shown here is derived from an EMBL/GenBank/DDBJ whole genome shotgun (WGS) entry which is preliminary data.</text>
</comment>
<protein>
    <recommendedName>
        <fullName evidence="1">Peptidase C45 hydrolase domain-containing protein</fullName>
    </recommendedName>
</protein>
<dbReference type="Pfam" id="PF03417">
    <property type="entry name" value="AAT"/>
    <property type="match status" value="1"/>
</dbReference>
<reference evidence="2 3" key="1">
    <citation type="submission" date="2020-06" db="EMBL/GenBank/DDBJ databases">
        <title>Draft genome of Uliginosibacterium sp. IMCC34675.</title>
        <authorList>
            <person name="Song J."/>
        </authorList>
    </citation>
    <scope>NUCLEOTIDE SEQUENCE [LARGE SCALE GENOMIC DNA]</scope>
    <source>
        <strain evidence="2 3">IMCC34675</strain>
    </source>
</reference>
<dbReference type="EMBL" id="JABCSC020000002">
    <property type="protein sequence ID" value="NSL55008.1"/>
    <property type="molecule type" value="Genomic_DNA"/>
</dbReference>
<sequence>MMLEDTRPALRIAHDAAAPAERWGALRASEADWQAFRAMCEALRGTYFGFPVQRWLAWGLYHTVYRKVGSFLADSDFLADEVGVMSRAEMAIMQRQYTFAHLASNFVKPGCSSTCVRTAEGWRLMRSLDWGNLNVMAPAVRAYEYVNTAGRVTHTAGVQGMVGVLTFCRKGLAGSINFAPNPKSLKPIGRGIDPLFLLRLLVEDPSIDTLEAAVELITRTKLSAPVFITLCSDKSDAAAVIEIARDGRYNVRLAKDGLLVQTNHFDPNGPFGEQNPTRVMQDGSPWEWYYSDLLENSQRRSADLEQRLRHMVGAPATDVEIACREAYSVPPTWNHESIYWTFAAPGKGSMKLWVRDCAGDYPHAI</sequence>